<dbReference type="Gene3D" id="3.90.700.10">
    <property type="entry name" value="Succinate dehydrogenase/fumarate reductase flavoprotein, catalytic domain"/>
    <property type="match status" value="1"/>
</dbReference>
<dbReference type="InterPro" id="IPR050315">
    <property type="entry name" value="FAD-oxidoreductase_2"/>
</dbReference>
<dbReference type="PANTHER" id="PTHR43400:SF7">
    <property type="entry name" value="FAD-DEPENDENT OXIDOREDUCTASE 2 FAD BINDING DOMAIN-CONTAINING PROTEIN"/>
    <property type="match status" value="1"/>
</dbReference>
<dbReference type="SUPFAM" id="SSF56425">
    <property type="entry name" value="Succinate dehydrogenase/fumarate reductase flavoprotein, catalytic domain"/>
    <property type="match status" value="1"/>
</dbReference>
<dbReference type="PRINTS" id="PR00411">
    <property type="entry name" value="PNDRDTASEI"/>
</dbReference>
<evidence type="ECO:0000259" key="5">
    <source>
        <dbReference type="Pfam" id="PF00890"/>
    </source>
</evidence>
<protein>
    <submittedName>
        <fullName evidence="6">FAD-dependent tricarballylate dehydrogenase TcuA</fullName>
    </submittedName>
</protein>
<proteinExistence type="predicted"/>
<keyword evidence="7" id="KW-1185">Reference proteome</keyword>
<keyword evidence="4" id="KW-0560">Oxidoreductase</keyword>
<dbReference type="InterPro" id="IPR036188">
    <property type="entry name" value="FAD/NAD-bd_sf"/>
</dbReference>
<dbReference type="InterPro" id="IPR012831">
    <property type="entry name" value="CobZ"/>
</dbReference>
<dbReference type="Proteomes" id="UP000652760">
    <property type="component" value="Unassembled WGS sequence"/>
</dbReference>
<organism evidence="6 7">
    <name type="scientific">Azospirillum endophyticum</name>
    <dbReference type="NCBI Taxonomy" id="2800326"/>
    <lineage>
        <taxon>Bacteria</taxon>
        <taxon>Pseudomonadati</taxon>
        <taxon>Pseudomonadota</taxon>
        <taxon>Alphaproteobacteria</taxon>
        <taxon>Rhodospirillales</taxon>
        <taxon>Azospirillaceae</taxon>
        <taxon>Azospirillum</taxon>
    </lineage>
</organism>
<reference evidence="7" key="1">
    <citation type="submission" date="2021-01" db="EMBL/GenBank/DDBJ databases">
        <title>Genome public.</title>
        <authorList>
            <person name="Liu C."/>
            <person name="Sun Q."/>
        </authorList>
    </citation>
    <scope>NUCLEOTIDE SEQUENCE [LARGE SCALE GENOMIC DNA]</scope>
    <source>
        <strain evidence="7">YIM B02556</strain>
    </source>
</reference>
<dbReference type="Gene3D" id="3.50.50.60">
    <property type="entry name" value="FAD/NAD(P)-binding domain"/>
    <property type="match status" value="1"/>
</dbReference>
<gene>
    <name evidence="6" type="primary">tcuA</name>
    <name evidence="6" type="ORF">JHL17_05330</name>
</gene>
<dbReference type="InterPro" id="IPR003953">
    <property type="entry name" value="FAD-dep_OxRdtase_2_FAD-bd"/>
</dbReference>
<evidence type="ECO:0000313" key="7">
    <source>
        <dbReference type="Proteomes" id="UP000652760"/>
    </source>
</evidence>
<feature type="domain" description="FAD-dependent oxidoreductase 2 FAD-binding" evidence="5">
    <location>
        <begin position="9"/>
        <end position="433"/>
    </location>
</feature>
<keyword evidence="3" id="KW-0274">FAD</keyword>
<evidence type="ECO:0000256" key="3">
    <source>
        <dbReference type="ARBA" id="ARBA00022827"/>
    </source>
</evidence>
<evidence type="ECO:0000256" key="1">
    <source>
        <dbReference type="ARBA" id="ARBA00001974"/>
    </source>
</evidence>
<evidence type="ECO:0000256" key="4">
    <source>
        <dbReference type="ARBA" id="ARBA00023002"/>
    </source>
</evidence>
<sequence>MTGVPYDCDVLVVGGGNAALCAAIAARRAGAAVLLLEAAPRALRGGNARHSRNMRVMHDAPTPWVRSSYPADDYRGELRRVAGYAAGTDDGLARLFVADSAGIVDWLAGNGVRFQSATDEILPYSRKTVFFLGGGKALVNALYATAEGLGVAIRYGSEVQALHLRDGAPAVTVGRPGGSARGTGTVRARALVVASGGFQADLGWLRRQWGGAADQFTVRGTPQATGIPLKALLAAGAEPVGAADRCHRVAVDGRAPRFDGGIVTRLDGIAHGIVVDRDGRRFADEGASVGSGRYTAWGDLVARCPEAIAFSVFDAAIGERFRPSIFPAVRADGIGELARALGIDPPALEATVAGFNAAIADGGATAGLHPPKTRLAAPITVPPFGAYPVRVGVTSTCLGVRVDGRARVLRRDGTALDGVHAAGVVMAPNILGTGYLAGSAMAVGAVFGRIAGREAAAHALH</sequence>
<dbReference type="RefSeq" id="WP_200191011.1">
    <property type="nucleotide sequence ID" value="NZ_JAENHM010000018.1"/>
</dbReference>
<dbReference type="SUPFAM" id="SSF51905">
    <property type="entry name" value="FAD/NAD(P)-binding domain"/>
    <property type="match status" value="1"/>
</dbReference>
<name>A0ABS1F082_9PROT</name>
<keyword evidence="2" id="KW-0285">Flavoprotein</keyword>
<dbReference type="PANTHER" id="PTHR43400">
    <property type="entry name" value="FUMARATE REDUCTASE"/>
    <property type="match status" value="1"/>
</dbReference>
<comment type="caution">
    <text evidence="6">The sequence shown here is derived from an EMBL/GenBank/DDBJ whole genome shotgun (WGS) entry which is preliminary data.</text>
</comment>
<evidence type="ECO:0000256" key="2">
    <source>
        <dbReference type="ARBA" id="ARBA00022630"/>
    </source>
</evidence>
<dbReference type="NCBIfam" id="NF006130">
    <property type="entry name" value="PRK08274.1"/>
    <property type="match status" value="1"/>
</dbReference>
<evidence type="ECO:0000313" key="6">
    <source>
        <dbReference type="EMBL" id="MBK1836829.1"/>
    </source>
</evidence>
<dbReference type="Pfam" id="PF00890">
    <property type="entry name" value="FAD_binding_2"/>
    <property type="match status" value="1"/>
</dbReference>
<comment type="cofactor">
    <cofactor evidence="1">
        <name>FAD</name>
        <dbReference type="ChEBI" id="CHEBI:57692"/>
    </cofactor>
</comment>
<dbReference type="EMBL" id="JAENHM010000018">
    <property type="protein sequence ID" value="MBK1836829.1"/>
    <property type="molecule type" value="Genomic_DNA"/>
</dbReference>
<dbReference type="InterPro" id="IPR027477">
    <property type="entry name" value="Succ_DH/fumarate_Rdtase_cat_sf"/>
</dbReference>
<dbReference type="NCBIfam" id="TIGR02485">
    <property type="entry name" value="CobZ_N-term"/>
    <property type="match status" value="1"/>
</dbReference>
<accession>A0ABS1F082</accession>